<dbReference type="PANTHER" id="PTHR12645:SF0">
    <property type="entry name" value="FAD-LINKED SULFHYDRYL OXIDASE ALR"/>
    <property type="match status" value="1"/>
</dbReference>
<evidence type="ECO:0000256" key="4">
    <source>
        <dbReference type="ARBA" id="ARBA00022827"/>
    </source>
</evidence>
<dbReference type="GO" id="GO:0050660">
    <property type="term" value="F:flavin adenine dinucleotide binding"/>
    <property type="evidence" value="ECO:0007669"/>
    <property type="project" value="TreeGrafter"/>
</dbReference>
<keyword evidence="6" id="KW-1015">Disulfide bond</keyword>
<evidence type="ECO:0000256" key="6">
    <source>
        <dbReference type="ARBA" id="ARBA00023157"/>
    </source>
</evidence>
<keyword evidence="5" id="KW-0560">Oxidoreductase</keyword>
<organism evidence="9">
    <name type="scientific">viral metagenome</name>
    <dbReference type="NCBI Taxonomy" id="1070528"/>
    <lineage>
        <taxon>unclassified sequences</taxon>
        <taxon>metagenomes</taxon>
        <taxon>organismal metagenomes</taxon>
    </lineage>
</organism>
<dbReference type="InterPro" id="IPR036774">
    <property type="entry name" value="ERV/ALR_sulphydryl_oxid_sf"/>
</dbReference>
<dbReference type="InterPro" id="IPR039799">
    <property type="entry name" value="ALR/ERV"/>
</dbReference>
<reference evidence="9" key="1">
    <citation type="journal article" date="2020" name="Nature">
        <title>Giant virus diversity and host interactions through global metagenomics.</title>
        <authorList>
            <person name="Schulz F."/>
            <person name="Roux S."/>
            <person name="Paez-Espino D."/>
            <person name="Jungbluth S."/>
            <person name="Walsh D.A."/>
            <person name="Denef V.J."/>
            <person name="McMahon K.D."/>
            <person name="Konstantinidis K.T."/>
            <person name="Eloe-Fadrosh E.A."/>
            <person name="Kyrpides N.C."/>
            <person name="Woyke T."/>
        </authorList>
    </citation>
    <scope>NUCLEOTIDE SEQUENCE</scope>
    <source>
        <strain evidence="9">GVMAG-M-3300023184-16</strain>
    </source>
</reference>
<dbReference type="Gene3D" id="1.20.120.310">
    <property type="entry name" value="ERV/ALR sulfhydryl oxidase domain"/>
    <property type="match status" value="1"/>
</dbReference>
<dbReference type="Pfam" id="PF04777">
    <property type="entry name" value="Evr1_Alr"/>
    <property type="match status" value="1"/>
</dbReference>
<feature type="domain" description="ERV/ALR sulfhydryl oxidase" evidence="8">
    <location>
        <begin position="54"/>
        <end position="158"/>
    </location>
</feature>
<keyword evidence="4" id="KW-0274">FAD</keyword>
<evidence type="ECO:0000256" key="3">
    <source>
        <dbReference type="ARBA" id="ARBA00022630"/>
    </source>
</evidence>
<comment type="cofactor">
    <cofactor evidence="1">
        <name>FAD</name>
        <dbReference type="ChEBI" id="CHEBI:57692"/>
    </cofactor>
</comment>
<dbReference type="GO" id="GO:0005739">
    <property type="term" value="C:mitochondrion"/>
    <property type="evidence" value="ECO:0007669"/>
    <property type="project" value="TreeGrafter"/>
</dbReference>
<keyword evidence="3" id="KW-0285">Flavoprotein</keyword>
<dbReference type="GO" id="GO:0016971">
    <property type="term" value="F:flavin-dependent sulfhydryl oxidase activity"/>
    <property type="evidence" value="ECO:0007669"/>
    <property type="project" value="InterPro"/>
</dbReference>
<feature type="compositionally biased region" description="Low complexity" evidence="7">
    <location>
        <begin position="1"/>
        <end position="12"/>
    </location>
</feature>
<dbReference type="InterPro" id="IPR017905">
    <property type="entry name" value="ERV/ALR_sulphydryl_oxidase"/>
</dbReference>
<proteinExistence type="predicted"/>
<evidence type="ECO:0000313" key="9">
    <source>
        <dbReference type="EMBL" id="QHT84004.1"/>
    </source>
</evidence>
<protein>
    <recommendedName>
        <fullName evidence="2">thiol oxidase</fullName>
        <ecNumber evidence="2">1.8.3.2</ecNumber>
    </recommendedName>
</protein>
<dbReference type="EC" id="1.8.3.2" evidence="2"/>
<accession>A0A6C0HU49</accession>
<dbReference type="PROSITE" id="PS51324">
    <property type="entry name" value="ERV_ALR"/>
    <property type="match status" value="1"/>
</dbReference>
<feature type="region of interest" description="Disordered" evidence="7">
    <location>
        <begin position="1"/>
        <end position="30"/>
    </location>
</feature>
<evidence type="ECO:0000256" key="2">
    <source>
        <dbReference type="ARBA" id="ARBA00012512"/>
    </source>
</evidence>
<evidence type="ECO:0000256" key="5">
    <source>
        <dbReference type="ARBA" id="ARBA00023002"/>
    </source>
</evidence>
<evidence type="ECO:0000256" key="1">
    <source>
        <dbReference type="ARBA" id="ARBA00001974"/>
    </source>
</evidence>
<dbReference type="EMBL" id="MN740015">
    <property type="protein sequence ID" value="QHT84004.1"/>
    <property type="molecule type" value="Genomic_DNA"/>
</dbReference>
<evidence type="ECO:0000259" key="8">
    <source>
        <dbReference type="PROSITE" id="PS51324"/>
    </source>
</evidence>
<dbReference type="SUPFAM" id="SSF69000">
    <property type="entry name" value="FAD-dependent thiol oxidase"/>
    <property type="match status" value="1"/>
</dbReference>
<evidence type="ECO:0000256" key="7">
    <source>
        <dbReference type="SAM" id="MobiDB-lite"/>
    </source>
</evidence>
<dbReference type="AlphaFoldDB" id="A0A6C0HU49"/>
<dbReference type="PANTHER" id="PTHR12645">
    <property type="entry name" value="ALR/ERV"/>
    <property type="match status" value="1"/>
</dbReference>
<sequence>MNNTAKKNSSSKNNKKNKTARNKYGGGSSIIIDPRITASTRKRKHTKEDYDSNNGIMTSIWGPPTWHMLHCVSFNYPVNPSPVNKRQYAQFVKNLKFVLPCGKCRKNLDKNFGILPLEKKHMASRETFSKYVYDLHETVNTMLGKESGLSYEDVRDTYEHFRAKCLPQHSVALDYKKETGCVVPFNGRKQKCVLHIGKN</sequence>
<name>A0A6C0HU49_9ZZZZ</name>